<dbReference type="InterPro" id="IPR025213">
    <property type="entry name" value="Sim4_Fta2"/>
</dbReference>
<evidence type="ECO:0000313" key="2">
    <source>
        <dbReference type="EMBL" id="RKL23269.1"/>
    </source>
</evidence>
<dbReference type="SUPFAM" id="SSF56112">
    <property type="entry name" value="Protein kinase-like (PK-like)"/>
    <property type="match status" value="1"/>
</dbReference>
<name>A0A420S225_FUSOX</name>
<keyword evidence="1" id="KW-0547">Nucleotide-binding</keyword>
<dbReference type="VEuPathDB" id="FungiDB:FOC4_g10009018"/>
<proteinExistence type="predicted"/>
<dbReference type="AlphaFoldDB" id="A0A420S225"/>
<dbReference type="Pfam" id="PF13095">
    <property type="entry name" value="FTA2"/>
    <property type="match status" value="1"/>
</dbReference>
<dbReference type="VEuPathDB" id="FungiDB:FOXG_10648"/>
<dbReference type="InterPro" id="IPR011009">
    <property type="entry name" value="Kinase-like_dom_sf"/>
</dbReference>
<dbReference type="PROSITE" id="PS00107">
    <property type="entry name" value="PROTEIN_KINASE_ATP"/>
    <property type="match status" value="1"/>
</dbReference>
<dbReference type="VEuPathDB" id="FungiDB:FOMG_07438"/>
<evidence type="ECO:0008006" key="4">
    <source>
        <dbReference type="Google" id="ProtNLM"/>
    </source>
</evidence>
<keyword evidence="1" id="KW-0067">ATP-binding</keyword>
<dbReference type="VEuPathDB" id="FungiDB:FOZG_10155"/>
<organism evidence="2 3">
    <name type="scientific">Fusarium oxysporum</name>
    <name type="common">Fusarium vascular wilt</name>
    <dbReference type="NCBI Taxonomy" id="5507"/>
    <lineage>
        <taxon>Eukaryota</taxon>
        <taxon>Fungi</taxon>
        <taxon>Dikarya</taxon>
        <taxon>Ascomycota</taxon>
        <taxon>Pezizomycotina</taxon>
        <taxon>Sordariomycetes</taxon>
        <taxon>Hypocreomycetidae</taxon>
        <taxon>Hypocreales</taxon>
        <taxon>Nectriaceae</taxon>
        <taxon>Fusarium</taxon>
        <taxon>Fusarium oxysporum species complex</taxon>
    </lineage>
</organism>
<comment type="caution">
    <text evidence="2">The sequence shown here is derived from an EMBL/GenBank/DDBJ whole genome shotgun (WGS) entry which is preliminary data.</text>
</comment>
<dbReference type="GO" id="GO:0005524">
    <property type="term" value="F:ATP binding"/>
    <property type="evidence" value="ECO:0007669"/>
    <property type="project" value="UniProtKB-UniRule"/>
</dbReference>
<dbReference type="InterPro" id="IPR017441">
    <property type="entry name" value="Protein_kinase_ATP_BS"/>
</dbReference>
<dbReference type="VEuPathDB" id="FungiDB:FOC1_g10009932"/>
<accession>A0A420S225</accession>
<gene>
    <name evidence="2" type="ORF">BFJ68_g1475</name>
</gene>
<dbReference type="VEuPathDB" id="FungiDB:HZS61_002785"/>
<protein>
    <recommendedName>
        <fullName evidence="4">Protein kinase domain-containing protein</fullName>
    </recommendedName>
</protein>
<feature type="binding site" evidence="1">
    <location>
        <position position="54"/>
    </location>
    <ligand>
        <name>ATP</name>
        <dbReference type="ChEBI" id="CHEBI:30616"/>
    </ligand>
</feature>
<reference evidence="2 3" key="1">
    <citation type="journal article" date="2018" name="Sci. Rep.">
        <title>Characterisation of pathogen-specific regions and novel effector candidates in Fusarium oxysporum f. sp. cepae.</title>
        <authorList>
            <person name="Armitage A.D."/>
            <person name="Taylor A."/>
            <person name="Sobczyk M.K."/>
            <person name="Baxter L."/>
            <person name="Greenfield B.P."/>
            <person name="Bates H.J."/>
            <person name="Wilson F."/>
            <person name="Jackson A.C."/>
            <person name="Ott S."/>
            <person name="Harrison R.J."/>
            <person name="Clarkson J.P."/>
        </authorList>
    </citation>
    <scope>NUCLEOTIDE SEQUENCE [LARGE SCALE GENOMIC DNA]</scope>
    <source>
        <strain evidence="2 3">Fo_A28</strain>
    </source>
</reference>
<dbReference type="VEuPathDB" id="FungiDB:FOIG_08977"/>
<dbReference type="EMBL" id="MRCY01000004">
    <property type="protein sequence ID" value="RKL23269.1"/>
    <property type="molecule type" value="Genomic_DNA"/>
</dbReference>
<sequence>MPTLKPLPDCEGPKLERFTNDLTKHDFKFLEYLGSGCHSFVVKAEIDGKIYVIKLIPQHVVDSLRVHATSFYNECRAYSRLKELGREHLAGKVHDYLRLYLHEIDEQVQDAIKNTIPEAKWPTIQVMEMMDDEVDLPIMAIVSPTTEVLQAI</sequence>
<evidence type="ECO:0000256" key="1">
    <source>
        <dbReference type="PROSITE-ProRule" id="PRU10141"/>
    </source>
</evidence>
<evidence type="ECO:0000313" key="3">
    <source>
        <dbReference type="Proteomes" id="UP000285860"/>
    </source>
</evidence>
<dbReference type="Proteomes" id="UP000285860">
    <property type="component" value="Unassembled WGS sequence"/>
</dbReference>